<dbReference type="Proteomes" id="UP000006729">
    <property type="component" value="Chromosome 7"/>
</dbReference>
<proteinExistence type="predicted"/>
<gene>
    <name evidence="1" type="ORF">POPTR_007G092600</name>
</gene>
<dbReference type="EMBL" id="CM009296">
    <property type="protein sequence ID" value="PNT27941.1"/>
    <property type="molecule type" value="Genomic_DNA"/>
</dbReference>
<dbReference type="HOGENOM" id="CLU_2926977_0_0_1"/>
<dbReference type="AlphaFoldDB" id="B9HFG7"/>
<name>B9HFG7_POPTR</name>
<keyword evidence="2" id="KW-1185">Reference proteome</keyword>
<reference evidence="1 2" key="1">
    <citation type="journal article" date="2006" name="Science">
        <title>The genome of black cottonwood, Populus trichocarpa (Torr. &amp; Gray).</title>
        <authorList>
            <person name="Tuskan G.A."/>
            <person name="Difazio S."/>
            <person name="Jansson S."/>
            <person name="Bohlmann J."/>
            <person name="Grigoriev I."/>
            <person name="Hellsten U."/>
            <person name="Putnam N."/>
            <person name="Ralph S."/>
            <person name="Rombauts S."/>
            <person name="Salamov A."/>
            <person name="Schein J."/>
            <person name="Sterck L."/>
            <person name="Aerts A."/>
            <person name="Bhalerao R.R."/>
            <person name="Bhalerao R.P."/>
            <person name="Blaudez D."/>
            <person name="Boerjan W."/>
            <person name="Brun A."/>
            <person name="Brunner A."/>
            <person name="Busov V."/>
            <person name="Campbell M."/>
            <person name="Carlson J."/>
            <person name="Chalot M."/>
            <person name="Chapman J."/>
            <person name="Chen G.L."/>
            <person name="Cooper D."/>
            <person name="Coutinho P.M."/>
            <person name="Couturier J."/>
            <person name="Covert S."/>
            <person name="Cronk Q."/>
            <person name="Cunningham R."/>
            <person name="Davis J."/>
            <person name="Degroeve S."/>
            <person name="Dejardin A."/>
            <person name="Depamphilis C."/>
            <person name="Detter J."/>
            <person name="Dirks B."/>
            <person name="Dubchak I."/>
            <person name="Duplessis S."/>
            <person name="Ehlting J."/>
            <person name="Ellis B."/>
            <person name="Gendler K."/>
            <person name="Goodstein D."/>
            <person name="Gribskov M."/>
            <person name="Grimwood J."/>
            <person name="Groover A."/>
            <person name="Gunter L."/>
            <person name="Hamberger B."/>
            <person name="Heinze B."/>
            <person name="Helariutta Y."/>
            <person name="Henrissat B."/>
            <person name="Holligan D."/>
            <person name="Holt R."/>
            <person name="Huang W."/>
            <person name="Islam-Faridi N."/>
            <person name="Jones S."/>
            <person name="Jones-Rhoades M."/>
            <person name="Jorgensen R."/>
            <person name="Joshi C."/>
            <person name="Kangasjarvi J."/>
            <person name="Karlsson J."/>
            <person name="Kelleher C."/>
            <person name="Kirkpatrick R."/>
            <person name="Kirst M."/>
            <person name="Kohler A."/>
            <person name="Kalluri U."/>
            <person name="Larimer F."/>
            <person name="Leebens-Mack J."/>
            <person name="Leple J.C."/>
            <person name="Locascio P."/>
            <person name="Lou Y."/>
            <person name="Lucas S."/>
            <person name="Martin F."/>
            <person name="Montanini B."/>
            <person name="Napoli C."/>
            <person name="Nelson D.R."/>
            <person name="Nelson C."/>
            <person name="Nieminen K."/>
            <person name="Nilsson O."/>
            <person name="Pereda V."/>
            <person name="Peter G."/>
            <person name="Philippe R."/>
            <person name="Pilate G."/>
            <person name="Poliakov A."/>
            <person name="Razumovskaya J."/>
            <person name="Richardson P."/>
            <person name="Rinaldi C."/>
            <person name="Ritland K."/>
            <person name="Rouze P."/>
            <person name="Ryaboy D."/>
            <person name="Schmutz J."/>
            <person name="Schrader J."/>
            <person name="Segerman B."/>
            <person name="Shin H."/>
            <person name="Siddiqui A."/>
            <person name="Sterky F."/>
            <person name="Terry A."/>
            <person name="Tsai C.J."/>
            <person name="Uberbacher E."/>
            <person name="Unneberg P."/>
            <person name="Vahala J."/>
            <person name="Wall K."/>
            <person name="Wessler S."/>
            <person name="Yang G."/>
            <person name="Yin T."/>
            <person name="Douglas C."/>
            <person name="Marra M."/>
            <person name="Sandberg G."/>
            <person name="Van de Peer Y."/>
            <person name="Rokhsar D."/>
        </authorList>
    </citation>
    <scope>NUCLEOTIDE SEQUENCE [LARGE SCALE GENOMIC DNA]</scope>
    <source>
        <strain evidence="2">cv. Nisqually</strain>
    </source>
</reference>
<organism evidence="1 2">
    <name type="scientific">Populus trichocarpa</name>
    <name type="common">Western balsam poplar</name>
    <name type="synonym">Populus balsamifera subsp. trichocarpa</name>
    <dbReference type="NCBI Taxonomy" id="3694"/>
    <lineage>
        <taxon>Eukaryota</taxon>
        <taxon>Viridiplantae</taxon>
        <taxon>Streptophyta</taxon>
        <taxon>Embryophyta</taxon>
        <taxon>Tracheophyta</taxon>
        <taxon>Spermatophyta</taxon>
        <taxon>Magnoliopsida</taxon>
        <taxon>eudicotyledons</taxon>
        <taxon>Gunneridae</taxon>
        <taxon>Pentapetalae</taxon>
        <taxon>rosids</taxon>
        <taxon>fabids</taxon>
        <taxon>Malpighiales</taxon>
        <taxon>Salicaceae</taxon>
        <taxon>Saliceae</taxon>
        <taxon>Populus</taxon>
    </lineage>
</organism>
<evidence type="ECO:0000313" key="1">
    <source>
        <dbReference type="EMBL" id="PNT27941.1"/>
    </source>
</evidence>
<dbReference type="InParanoid" id="B9HFG7"/>
<sequence>MLRVNELIIVVAGLEEVFSAGQLKRETIGFVMVLESDRACVVSKNYGGVDEGEVVANVVEG</sequence>
<evidence type="ECO:0000313" key="2">
    <source>
        <dbReference type="Proteomes" id="UP000006729"/>
    </source>
</evidence>
<protein>
    <submittedName>
        <fullName evidence="1">Uncharacterized protein</fullName>
    </submittedName>
</protein>
<accession>B9HFG7</accession>